<keyword evidence="10" id="KW-0479">Metal-binding</keyword>
<evidence type="ECO:0000256" key="2">
    <source>
        <dbReference type="ARBA" id="ARBA00001966"/>
    </source>
</evidence>
<evidence type="ECO:0000256" key="10">
    <source>
        <dbReference type="ARBA" id="ARBA00022723"/>
    </source>
</evidence>
<dbReference type="PROSITE" id="PS00450">
    <property type="entry name" value="ACONITASE_1"/>
    <property type="match status" value="1"/>
</dbReference>
<dbReference type="CDD" id="cd01586">
    <property type="entry name" value="AcnA_IRP"/>
    <property type="match status" value="1"/>
</dbReference>
<evidence type="ECO:0000256" key="7">
    <source>
        <dbReference type="ARBA" id="ARBA00011245"/>
    </source>
</evidence>
<evidence type="ECO:0000256" key="16">
    <source>
        <dbReference type="RuleBase" id="RU361275"/>
    </source>
</evidence>
<dbReference type="Gene3D" id="3.20.19.10">
    <property type="entry name" value="Aconitase, domain 4"/>
    <property type="match status" value="1"/>
</dbReference>
<comment type="similarity">
    <text evidence="6 16">Belongs to the aconitase/IPM isomerase family.</text>
</comment>
<dbReference type="InterPro" id="IPR015928">
    <property type="entry name" value="Aconitase/3IPM_dehydase_swvl"/>
</dbReference>
<dbReference type="FunFam" id="3.30.499.10:FF:000020">
    <property type="entry name" value="Aconitate hydratase A"/>
    <property type="match status" value="1"/>
</dbReference>
<dbReference type="InterPro" id="IPR000573">
    <property type="entry name" value="AconitaseA/IPMdHydase_ssu_swvl"/>
</dbReference>
<dbReference type="GO" id="GO:0051539">
    <property type="term" value="F:4 iron, 4 sulfur cluster binding"/>
    <property type="evidence" value="ECO:0007669"/>
    <property type="project" value="UniProtKB-KW"/>
</dbReference>
<dbReference type="Pfam" id="PF00330">
    <property type="entry name" value="Aconitase"/>
    <property type="match status" value="1"/>
</dbReference>
<dbReference type="NCBIfam" id="NF006757">
    <property type="entry name" value="PRK09277.1"/>
    <property type="match status" value="1"/>
</dbReference>
<evidence type="ECO:0000256" key="12">
    <source>
        <dbReference type="ARBA" id="ARBA00023004"/>
    </source>
</evidence>
<dbReference type="HOGENOM" id="CLU_013476_2_1_5"/>
<reference evidence="19 20" key="1">
    <citation type="submission" date="2007-12" db="EMBL/GenBank/DDBJ databases">
        <title>Brucella suis ATCC 23445 whole genome shotgun sequencing project.</title>
        <authorList>
            <person name="Setubal J.C."/>
            <person name="Bowns C."/>
            <person name="Boyle S."/>
            <person name="Crasta O.R."/>
            <person name="Czar M.J."/>
            <person name="Dharmanolla C."/>
            <person name="Gillespie J.J."/>
            <person name="Kenyon R.W."/>
            <person name="Lu J."/>
            <person name="Mane S."/>
            <person name="Mohapatra S."/>
            <person name="Nagrani S."/>
            <person name="Purkayastha A."/>
            <person name="Rajasimha H.K."/>
            <person name="Shallom J.M."/>
            <person name="Shallom S."/>
            <person name="Shukla M."/>
            <person name="Snyder E.E."/>
            <person name="Sobral B.W."/>
            <person name="Wattam A.R."/>
            <person name="Will R."/>
            <person name="Williams K."/>
            <person name="Yoo H."/>
            <person name="Bruce D."/>
            <person name="Detter C."/>
            <person name="Munk C."/>
            <person name="Brettin T.S."/>
        </authorList>
    </citation>
    <scope>NUCLEOTIDE SEQUENCE [LARGE SCALE GENOMIC DNA]</scope>
    <source>
        <strain evidence="20">ATCC 23445 / NCTC 10510</strain>
    </source>
</reference>
<evidence type="ECO:0000256" key="1">
    <source>
        <dbReference type="ARBA" id="ARBA00000118"/>
    </source>
</evidence>
<keyword evidence="13 16" id="KW-0411">Iron-sulfur</keyword>
<dbReference type="FunFam" id="3.30.499.10:FF:000002">
    <property type="entry name" value="Aconitate hydratase"/>
    <property type="match status" value="1"/>
</dbReference>
<evidence type="ECO:0000256" key="9">
    <source>
        <dbReference type="ARBA" id="ARBA00022532"/>
    </source>
</evidence>
<dbReference type="PROSITE" id="PS01244">
    <property type="entry name" value="ACONITASE_2"/>
    <property type="match status" value="1"/>
</dbReference>
<evidence type="ECO:0000313" key="20">
    <source>
        <dbReference type="Proteomes" id="UP000008545"/>
    </source>
</evidence>
<dbReference type="NCBIfam" id="TIGR01341">
    <property type="entry name" value="aconitase_1"/>
    <property type="match status" value="1"/>
</dbReference>
<dbReference type="FunFam" id="3.20.19.10:FF:000001">
    <property type="entry name" value="Aconitate hydratase"/>
    <property type="match status" value="1"/>
</dbReference>
<dbReference type="UniPathway" id="UPA00223">
    <property type="reaction ID" value="UER00718"/>
</dbReference>
<dbReference type="KEGG" id="bmt:BSUIS_A0097"/>
<dbReference type="GO" id="GO:0003994">
    <property type="term" value="F:aconitate hydratase activity"/>
    <property type="evidence" value="ECO:0007669"/>
    <property type="project" value="UniProtKB-EC"/>
</dbReference>
<dbReference type="AlphaFoldDB" id="B0CIK5"/>
<dbReference type="GO" id="GO:0003723">
    <property type="term" value="F:RNA binding"/>
    <property type="evidence" value="ECO:0007669"/>
    <property type="project" value="UniProtKB-KW"/>
</dbReference>
<dbReference type="InterPro" id="IPR015931">
    <property type="entry name" value="Acnase/IPM_dHydase_lsu_aba_1/3"/>
</dbReference>
<dbReference type="RefSeq" id="WP_006071945.1">
    <property type="nucleotide sequence ID" value="NC_010169.1"/>
</dbReference>
<keyword evidence="9" id="KW-0816">Tricarboxylic acid cycle</keyword>
<dbReference type="InterPro" id="IPR018136">
    <property type="entry name" value="Aconitase_4Fe-4S_BS"/>
</dbReference>
<sequence>MSQIDSFKCRKTLSVGGKEYVYYSLTEAEKNGLAGISSLPFSMKVLLENLLRFEDDRSVKKSDIENVAKWLADRGKAGAEIAYRPARVLMQDFTGVPAVVDLAAMRDGIKALGGDPEKINPLVPVDLVIDHSVIVDDFGNPLAFQHNVDLEYQRNGERYRFLKWGQQAFKNFRVVPPGTGICHQVNLEYLAQAVWTKEEDGVTLAYPDTCVGTDSHTTMVNGLGVLGWGVGGIEAEAAMLGQPVSMLLPEVIGFRLTGKLKEGVTATDLVLTVTQMLRKKGVVGKFVEFFGAGLDNMSLADRATIGNMGPEYGATCGFFPVDQETLKYMNMTGRDEHRLELVEAYCRAQGMWRDSSSADSVFTDVLELDMGDVVPSMAGPKRPEGRIPLENIGSGFATSLETEYKKTTGQTTRYPVEGENFDLGHGDVVIAAITSCTNTSNPSVLIAAGLLARNAVAKGLKTKPWVKTSLAPGSQVVAAYLEDAGLQKDLDALGFNLVGFGCTTCIGNSGPLPAPISKTINEKGLIAAAVLSGNRNFEGRVSPDVQANYLASPPLVVAHALAGTVTKDLTKEPLGEDKDGNPVYLRDIWPSTQEIQDFIAKNVTRKLFSEKYADVFKGDANWQAVQVPAGQTYAWDDNSTYVQNPPYFVGMGKTAGMIGDVKGARILGLFGDKITTDHISPAGSIKAQSPAGKYLLDHGVAVADFNQYGTRRGNHEVMMRGTFANIRIRNHMLGENGREGGYTIHYPSKKEMSIYDAAMEYKAEGVPLVVFAGVEYGNGSSRDWAAKGTNLLGVKAVIAQSFERIHRSNLVGMGIVPFVFEEGTSWQSLGLKGDEIVTIEGLADVRPRQRVEASITYADGTVKKVPLICRIDTLDELDYMKNGGILQTVLRDLVA</sequence>
<comment type="subunit">
    <text evidence="7">Monomer.</text>
</comment>
<organism evidence="19 20">
    <name type="scientific">Brucella suis (strain ATCC 23445 / NCTC 10510)</name>
    <dbReference type="NCBI Taxonomy" id="470137"/>
    <lineage>
        <taxon>Bacteria</taxon>
        <taxon>Pseudomonadati</taxon>
        <taxon>Pseudomonadota</taxon>
        <taxon>Alphaproteobacteria</taxon>
        <taxon>Hyphomicrobiales</taxon>
        <taxon>Brucellaceae</taxon>
        <taxon>Brucella/Ochrobactrum group</taxon>
        <taxon>Brucella</taxon>
    </lineage>
</organism>
<comment type="cofactor">
    <cofactor evidence="2">
        <name>[4Fe-4S] cluster</name>
        <dbReference type="ChEBI" id="CHEBI:49883"/>
    </cofactor>
</comment>
<gene>
    <name evidence="19" type="primary">acnA</name>
    <name evidence="19" type="ordered locus">BSUIS_A0097</name>
</gene>
<dbReference type="SUPFAM" id="SSF53732">
    <property type="entry name" value="Aconitase iron-sulfur domain"/>
    <property type="match status" value="1"/>
</dbReference>
<feature type="domain" description="Aconitase/3-isopropylmalate dehydratase large subunit alpha/beta/alpha" evidence="17">
    <location>
        <begin position="76"/>
        <end position="563"/>
    </location>
</feature>
<dbReference type="PRINTS" id="PR00415">
    <property type="entry name" value="ACONITASE"/>
</dbReference>
<evidence type="ECO:0000256" key="11">
    <source>
        <dbReference type="ARBA" id="ARBA00022884"/>
    </source>
</evidence>
<dbReference type="Pfam" id="PF00694">
    <property type="entry name" value="Aconitase_C"/>
    <property type="match status" value="1"/>
</dbReference>
<dbReference type="NCBIfam" id="NF009520">
    <property type="entry name" value="PRK12881.1"/>
    <property type="match status" value="1"/>
</dbReference>
<dbReference type="InterPro" id="IPR006249">
    <property type="entry name" value="Aconitase/IRP2"/>
</dbReference>
<comment type="function">
    <text evidence="16">Catalyzes the isomerization of citrate to isocitrate via cis-aconitate.</text>
</comment>
<name>B0CIK5_BRUSI</name>
<comment type="catalytic activity">
    <reaction evidence="15 16">
        <text>citrate = D-threo-isocitrate</text>
        <dbReference type="Rhea" id="RHEA:10336"/>
        <dbReference type="ChEBI" id="CHEBI:15562"/>
        <dbReference type="ChEBI" id="CHEBI:16947"/>
        <dbReference type="EC" id="4.2.1.3"/>
    </reaction>
</comment>
<keyword evidence="8 16" id="KW-0004">4Fe-4S</keyword>
<dbReference type="SUPFAM" id="SSF52016">
    <property type="entry name" value="LeuD/IlvD-like"/>
    <property type="match status" value="1"/>
</dbReference>
<protein>
    <recommendedName>
        <fullName evidence="16">Aconitate hydratase</fullName>
        <shortName evidence="16">Aconitase</shortName>
        <ecNumber evidence="16">4.2.1.3</ecNumber>
    </recommendedName>
</protein>
<dbReference type="GO" id="GO:0006099">
    <property type="term" value="P:tricarboxylic acid cycle"/>
    <property type="evidence" value="ECO:0007669"/>
    <property type="project" value="UniProtKB-UniPathway"/>
</dbReference>
<keyword evidence="14 16" id="KW-0456">Lyase</keyword>
<dbReference type="InterPro" id="IPR001030">
    <property type="entry name" value="Acoase/IPM_deHydtase_lsu_aba"/>
</dbReference>
<dbReference type="Gene3D" id="6.10.190.10">
    <property type="match status" value="1"/>
</dbReference>
<feature type="domain" description="Aconitase A/isopropylmalate dehydratase small subunit swivel" evidence="18">
    <location>
        <begin position="693"/>
        <end position="822"/>
    </location>
</feature>
<evidence type="ECO:0000256" key="4">
    <source>
        <dbReference type="ARBA" id="ARBA00004717"/>
    </source>
</evidence>
<proteinExistence type="inferred from homology"/>
<evidence type="ECO:0000256" key="13">
    <source>
        <dbReference type="ARBA" id="ARBA00023014"/>
    </source>
</evidence>
<dbReference type="InterPro" id="IPR036008">
    <property type="entry name" value="Aconitase_4Fe-4S_dom"/>
</dbReference>
<dbReference type="EC" id="4.2.1.3" evidence="16"/>
<comment type="catalytic activity">
    <reaction evidence="1">
        <text>(2S,3R)-3-hydroxybutane-1,2,3-tricarboxylate = 2-methyl-cis-aconitate + H2O</text>
        <dbReference type="Rhea" id="RHEA:17941"/>
        <dbReference type="ChEBI" id="CHEBI:15377"/>
        <dbReference type="ChEBI" id="CHEBI:57429"/>
        <dbReference type="ChEBI" id="CHEBI:57872"/>
        <dbReference type="EC" id="4.2.1.99"/>
    </reaction>
</comment>
<evidence type="ECO:0000256" key="8">
    <source>
        <dbReference type="ARBA" id="ARBA00022485"/>
    </source>
</evidence>
<dbReference type="GO" id="GO:0046872">
    <property type="term" value="F:metal ion binding"/>
    <property type="evidence" value="ECO:0007669"/>
    <property type="project" value="UniProtKB-KW"/>
</dbReference>
<evidence type="ECO:0000259" key="18">
    <source>
        <dbReference type="Pfam" id="PF00694"/>
    </source>
</evidence>
<keyword evidence="11" id="KW-0694">RNA-binding</keyword>
<dbReference type="Gene3D" id="3.30.499.10">
    <property type="entry name" value="Aconitase, domain 3"/>
    <property type="match status" value="2"/>
</dbReference>
<dbReference type="CDD" id="cd01580">
    <property type="entry name" value="AcnA_IRP_Swivel"/>
    <property type="match status" value="1"/>
</dbReference>
<evidence type="ECO:0000313" key="19">
    <source>
        <dbReference type="EMBL" id="ABY37201.1"/>
    </source>
</evidence>
<dbReference type="PANTHER" id="PTHR11670">
    <property type="entry name" value="ACONITASE/IRON-RESPONSIVE ELEMENT FAMILY MEMBER"/>
    <property type="match status" value="1"/>
</dbReference>
<evidence type="ECO:0000256" key="14">
    <source>
        <dbReference type="ARBA" id="ARBA00023239"/>
    </source>
</evidence>
<dbReference type="Proteomes" id="UP000008545">
    <property type="component" value="Chromosome I"/>
</dbReference>
<evidence type="ECO:0000256" key="6">
    <source>
        <dbReference type="ARBA" id="ARBA00007185"/>
    </source>
</evidence>
<dbReference type="GO" id="GO:0047456">
    <property type="term" value="F:2-methylisocitrate dehydratase activity"/>
    <property type="evidence" value="ECO:0007669"/>
    <property type="project" value="UniProtKB-EC"/>
</dbReference>
<evidence type="ECO:0000256" key="5">
    <source>
        <dbReference type="ARBA" id="ARBA00005026"/>
    </source>
</evidence>
<evidence type="ECO:0000259" key="17">
    <source>
        <dbReference type="Pfam" id="PF00330"/>
    </source>
</evidence>
<comment type="pathway">
    <text evidence="5">Organic acid metabolism; propanoate degradation.</text>
</comment>
<comment type="pathway">
    <text evidence="4">Carbohydrate metabolism; tricarboxylic acid cycle; isocitrate from oxaloacetate: step 2/2.</text>
</comment>
<comment type="function">
    <text evidence="3">Involved in the catabolism of short chain fatty acids (SCFA) via the tricarboxylic acid (TCA)(acetyl degradation route) and probably the 2-methylcitrate cycle I (propionate degradation route). Catalyzes the reversible isomerization of citrate to isocitrate via cis-aconitate. Could catalyze the hydration of 2-methyl-cis-aconitate to yield (2R,3S)-2-methylisocitrate. The apo form of AcnA functions as a RNA-binding regulatory protein.</text>
</comment>
<dbReference type="EMBL" id="CP000911">
    <property type="protein sequence ID" value="ABY37201.1"/>
    <property type="molecule type" value="Genomic_DNA"/>
</dbReference>
<evidence type="ECO:0000256" key="3">
    <source>
        <dbReference type="ARBA" id="ARBA00002737"/>
    </source>
</evidence>
<dbReference type="InterPro" id="IPR044137">
    <property type="entry name" value="AcnA_IRP_Swivel"/>
</dbReference>
<evidence type="ECO:0000256" key="15">
    <source>
        <dbReference type="ARBA" id="ARBA00023501"/>
    </source>
</evidence>
<keyword evidence="12 16" id="KW-0408">Iron</keyword>
<accession>B0CIK5</accession>